<keyword evidence="2" id="KW-1185">Reference proteome</keyword>
<dbReference type="EMBL" id="JBHLVX010000036">
    <property type="protein sequence ID" value="MFC0268134.1"/>
    <property type="molecule type" value="Genomic_DNA"/>
</dbReference>
<reference evidence="1 2" key="1">
    <citation type="submission" date="2024-09" db="EMBL/GenBank/DDBJ databases">
        <authorList>
            <person name="Sun Q."/>
            <person name="Mori K."/>
        </authorList>
    </citation>
    <scope>NUCLEOTIDE SEQUENCE [LARGE SCALE GENOMIC DNA]</scope>
    <source>
        <strain evidence="1 2">CCM 7415</strain>
    </source>
</reference>
<organism evidence="1 2">
    <name type="scientific">Kushneria aurantia</name>
    <dbReference type="NCBI Taxonomy" id="504092"/>
    <lineage>
        <taxon>Bacteria</taxon>
        <taxon>Pseudomonadati</taxon>
        <taxon>Pseudomonadota</taxon>
        <taxon>Gammaproteobacteria</taxon>
        <taxon>Oceanospirillales</taxon>
        <taxon>Halomonadaceae</taxon>
        <taxon>Kushneria</taxon>
    </lineage>
</organism>
<comment type="caution">
    <text evidence="1">The sequence shown here is derived from an EMBL/GenBank/DDBJ whole genome shotgun (WGS) entry which is preliminary data.</text>
</comment>
<evidence type="ECO:0000313" key="2">
    <source>
        <dbReference type="Proteomes" id="UP001589814"/>
    </source>
</evidence>
<dbReference type="RefSeq" id="WP_019952468.1">
    <property type="nucleotide sequence ID" value="NZ_JBHLVX010000036.1"/>
</dbReference>
<proteinExistence type="predicted"/>
<accession>A0ABV6G4C8</accession>
<evidence type="ECO:0000313" key="1">
    <source>
        <dbReference type="EMBL" id="MFC0268134.1"/>
    </source>
</evidence>
<name>A0ABV6G4C8_9GAMM</name>
<gene>
    <name evidence="1" type="ORF">ACFFHW_09090</name>
</gene>
<dbReference type="Proteomes" id="UP001589814">
    <property type="component" value="Unassembled WGS sequence"/>
</dbReference>
<protein>
    <submittedName>
        <fullName evidence="1">Uncharacterized protein</fullName>
    </submittedName>
</protein>
<sequence>MSDWQKLVGVGLMALTLPGGGRSPFILKQVRVREGGTTEVELSR</sequence>